<accession>A0A5N7DDH8</accession>
<feature type="compositionally biased region" description="Basic and acidic residues" evidence="1">
    <location>
        <begin position="105"/>
        <end position="114"/>
    </location>
</feature>
<dbReference type="Proteomes" id="UP000325579">
    <property type="component" value="Unassembled WGS sequence"/>
</dbReference>
<protein>
    <submittedName>
        <fullName evidence="2">Uncharacterized protein</fullName>
    </submittedName>
</protein>
<dbReference type="OrthoDB" id="10037289at2759"/>
<dbReference type="AlphaFoldDB" id="A0A5N7DDH8"/>
<evidence type="ECO:0000256" key="1">
    <source>
        <dbReference type="SAM" id="MobiDB-lite"/>
    </source>
</evidence>
<keyword evidence="3" id="KW-1185">Reference proteome</keyword>
<proteinExistence type="predicted"/>
<dbReference type="EMBL" id="ML736767">
    <property type="protein sequence ID" value="KAE8404510.1"/>
    <property type="molecule type" value="Genomic_DNA"/>
</dbReference>
<gene>
    <name evidence="2" type="ORF">BDV37DRAFT_282803</name>
</gene>
<evidence type="ECO:0000313" key="3">
    <source>
        <dbReference type="Proteomes" id="UP000325579"/>
    </source>
</evidence>
<reference evidence="2 3" key="1">
    <citation type="submission" date="2019-04" db="EMBL/GenBank/DDBJ databases">
        <authorList>
            <consortium name="DOE Joint Genome Institute"/>
            <person name="Mondo S."/>
            <person name="Kjaerbolling I."/>
            <person name="Vesth T."/>
            <person name="Frisvad J.C."/>
            <person name="Nybo J.L."/>
            <person name="Theobald S."/>
            <person name="Kildgaard S."/>
            <person name="Isbrandt T."/>
            <person name="Kuo A."/>
            <person name="Sato A."/>
            <person name="Lyhne E.K."/>
            <person name="Kogle M.E."/>
            <person name="Wiebenga A."/>
            <person name="Kun R.S."/>
            <person name="Lubbers R.J."/>
            <person name="Makela M.R."/>
            <person name="Barry K."/>
            <person name="Chovatia M."/>
            <person name="Clum A."/>
            <person name="Daum C."/>
            <person name="Haridas S."/>
            <person name="He G."/>
            <person name="LaButti K."/>
            <person name="Lipzen A."/>
            <person name="Riley R."/>
            <person name="Salamov A."/>
            <person name="Simmons B.A."/>
            <person name="Magnuson J.K."/>
            <person name="Henrissat B."/>
            <person name="Mortensen U.H."/>
            <person name="Larsen T.O."/>
            <person name="Devries R.P."/>
            <person name="Grigoriev I.V."/>
            <person name="Machida M."/>
            <person name="Baker S.E."/>
            <person name="Andersen M.R."/>
            <person name="Cantor M.N."/>
            <person name="Hua S.X."/>
        </authorList>
    </citation>
    <scope>NUCLEOTIDE SEQUENCE [LARGE SCALE GENOMIC DNA]</scope>
    <source>
        <strain evidence="2 3">CBS 119388</strain>
    </source>
</reference>
<name>A0A5N7DDH8_9EURO</name>
<dbReference type="GeneID" id="43671821"/>
<feature type="region of interest" description="Disordered" evidence="1">
    <location>
        <begin position="81"/>
        <end position="114"/>
    </location>
</feature>
<sequence length="240" mass="26919">MTFLDSIVNPTTIYYAWQACQFSLCGAAPSGQESQDRLEQRRSKRWSKACVSVNLDADYAKFVAEDYDHAFSYVCFCPPSSATDEEDDDRETASSADEEPEDSAEDIKSKSKCDGGKKCFCQKSPADHSGYPWVASRAGVRKFTNQRVHADIRCPDFFDMYVYNDFAGFGLVEVAQNLVFDFVEAEGDWKEQWAVCKAASLSIMGDMFMPITQIEDGDLANDTFCLLMAMFLTMLHKLGS</sequence>
<evidence type="ECO:0000313" key="2">
    <source>
        <dbReference type="EMBL" id="KAE8404510.1"/>
    </source>
</evidence>
<organism evidence="2 3">
    <name type="scientific">Aspergillus pseudonomiae</name>
    <dbReference type="NCBI Taxonomy" id="1506151"/>
    <lineage>
        <taxon>Eukaryota</taxon>
        <taxon>Fungi</taxon>
        <taxon>Dikarya</taxon>
        <taxon>Ascomycota</taxon>
        <taxon>Pezizomycotina</taxon>
        <taxon>Eurotiomycetes</taxon>
        <taxon>Eurotiomycetidae</taxon>
        <taxon>Eurotiales</taxon>
        <taxon>Aspergillaceae</taxon>
        <taxon>Aspergillus</taxon>
        <taxon>Aspergillus subgen. Circumdati</taxon>
    </lineage>
</organism>
<feature type="compositionally biased region" description="Acidic residues" evidence="1">
    <location>
        <begin position="83"/>
        <end position="104"/>
    </location>
</feature>
<dbReference type="RefSeq" id="XP_031941829.1">
    <property type="nucleotide sequence ID" value="XM_032087130.1"/>
</dbReference>